<feature type="compositionally biased region" description="Basic residues" evidence="5">
    <location>
        <begin position="668"/>
        <end position="699"/>
    </location>
</feature>
<dbReference type="InterPro" id="IPR019786">
    <property type="entry name" value="Zinc_finger_PHD-type_CS"/>
</dbReference>
<dbReference type="InterPro" id="IPR047157">
    <property type="entry name" value="PHRF1/Atg35"/>
</dbReference>
<dbReference type="CDD" id="cd15519">
    <property type="entry name" value="PHD1_Lid2p_like"/>
    <property type="match status" value="1"/>
</dbReference>
<feature type="compositionally biased region" description="Basic and acidic residues" evidence="5">
    <location>
        <begin position="767"/>
        <end position="783"/>
    </location>
</feature>
<dbReference type="InterPro" id="IPR001965">
    <property type="entry name" value="Znf_PHD"/>
</dbReference>
<dbReference type="AlphaFoldDB" id="A0A7J7JQA1"/>
<feature type="compositionally biased region" description="Basic and acidic residues" evidence="5">
    <location>
        <begin position="915"/>
        <end position="930"/>
    </location>
</feature>
<feature type="compositionally biased region" description="Basic residues" evidence="5">
    <location>
        <begin position="800"/>
        <end position="820"/>
    </location>
</feature>
<feature type="compositionally biased region" description="Basic residues" evidence="5">
    <location>
        <begin position="830"/>
        <end position="839"/>
    </location>
</feature>
<evidence type="ECO:0000256" key="2">
    <source>
        <dbReference type="ARBA" id="ARBA00022771"/>
    </source>
</evidence>
<evidence type="ECO:0000313" key="9">
    <source>
        <dbReference type="Proteomes" id="UP000593567"/>
    </source>
</evidence>
<dbReference type="PANTHER" id="PTHR12618">
    <property type="entry name" value="PHD AND RING FINGER DOMAIN-CONTAINING PROTEIN 1"/>
    <property type="match status" value="1"/>
</dbReference>
<dbReference type="PROSITE" id="PS01359">
    <property type="entry name" value="ZF_PHD_1"/>
    <property type="match status" value="1"/>
</dbReference>
<feature type="compositionally biased region" description="Basic and acidic residues" evidence="5">
    <location>
        <begin position="840"/>
        <end position="866"/>
    </location>
</feature>
<feature type="compositionally biased region" description="Low complexity" evidence="5">
    <location>
        <begin position="383"/>
        <end position="399"/>
    </location>
</feature>
<dbReference type="Gene3D" id="3.30.40.10">
    <property type="entry name" value="Zinc/RING finger domain, C3HC4 (zinc finger)"/>
    <property type="match status" value="2"/>
</dbReference>
<reference evidence="8" key="1">
    <citation type="submission" date="2020-06" db="EMBL/GenBank/DDBJ databases">
        <title>Draft genome of Bugula neritina, a colonial animal packing powerful symbionts and potential medicines.</title>
        <authorList>
            <person name="Rayko M."/>
        </authorList>
    </citation>
    <scope>NUCLEOTIDE SEQUENCE [LARGE SCALE GENOMIC DNA]</scope>
    <source>
        <strain evidence="8">Kwan_BN1</strain>
    </source>
</reference>
<proteinExistence type="predicted"/>
<dbReference type="InterPro" id="IPR001841">
    <property type="entry name" value="Znf_RING"/>
</dbReference>
<dbReference type="InterPro" id="IPR019787">
    <property type="entry name" value="Znf_PHD-finger"/>
</dbReference>
<feature type="compositionally biased region" description="Polar residues" evidence="5">
    <location>
        <begin position="1053"/>
        <end position="1064"/>
    </location>
</feature>
<keyword evidence="3" id="KW-0862">Zinc</keyword>
<feature type="compositionally biased region" description="Basic and acidic residues" evidence="5">
    <location>
        <begin position="1065"/>
        <end position="1074"/>
    </location>
</feature>
<sequence>MENGSDDSAKGECCPICLRMLDEEVIGTPESCDHHFCLECIEEWAKHCNTCPNDRSVFHIIFVRNSIGGNILRKVEVGDVALQHSDDEDPIDTTCCEVCGLPHDEATLLLCDGCDRGYHLGCLTPALDSVPLDDWFCPTCEPEQPSNQPSTSNARNGIVSIPRTMANSRIMGRVNRAILSSDSEDDDENIEVDEASSDIDERKESCYQLLMMSFRVYLLSLPALPQPLKRSGQELKEKLFADAKQKQRDLRLDELEQGKKKSKTSKQRLADKLGITAPPAGCSLPLLKSRVSSVPADSTGGDCELSVFGDTEGIRVTRQPVKKPSKIVMNFTSQKKPNPKEISSNNMSSSTDLLSSILGDQSLLASSSKDIQIGIDGKLKLKPSASSPSLTSIPLPSAAVPHRSESASKHNYLSTQSTNHSSASNKTFSAKDSLTNEKAVGLPACSSSSNKTTLVRCDDNSSLVKELGLIPAAPAVNPDLQVVSVCPAVVKKEGRKVYDSRRREEIRAEYIKRYGEVTANGEESCESDGEVVVLTPPPQTPESLVVLTSDSEDERKNRRKPKNSSRVKGRQVYEINSDSNTSRNRSRSNSRRRRSRSRSRRRRSRSRDRYRSRSKRRRSRSKRRTSSERHRNKARNRSGSRSKLRRSRSRDLRRISEKDRHGRDRRQSPHKSRVSKSPKPTRRDKSRRSRSASIRRRHTSSSTKRDSSPVKRRKRKASASKSRSKERKTTSSDRANSYHSPSPRQSTKPGVKRARKVSVSANTLGSELEKNYRRMHGADDRSRSPTPPSEMPKEVADKPKTKKKSKSENKKKKKQKKISKHHVDGGESHSKKKKKHKEKKTSGKIKDKRLVESPKSEGAHFGDGESKSPSPTHADHDSTSASSRSFDSKAHELITDFVLEKDTEQIYSLQSEDESSPKEMVIDTASDHKPSPKPIDSPTKTKPAATDTSFPVAAAADSTVMSEQYEDESSKQEVEESQSPYNPPHPASDSGSDNMGGLKIDPELELRTEEQAKQIIELLKNEVAEPDIAPPAQPPRSVSQKPLVVEWLVQRLGESSTESPARDQSANKKDDKEPVPTTSQSAVEIQDLPASATELSNKQLMDKMVSQERIADEIKIILKPYYCKGSINKDEYKNIMRNCVTKIYQKGQGKVNPLKIKEFVEKYVCSLIYRRKN</sequence>
<feature type="compositionally biased region" description="Basic residues" evidence="5">
    <location>
        <begin position="710"/>
        <end position="726"/>
    </location>
</feature>
<evidence type="ECO:0000256" key="1">
    <source>
        <dbReference type="ARBA" id="ARBA00022723"/>
    </source>
</evidence>
<feature type="region of interest" description="Disordered" evidence="5">
    <location>
        <begin position="521"/>
        <end position="888"/>
    </location>
</feature>
<evidence type="ECO:0000256" key="4">
    <source>
        <dbReference type="PROSITE-ProRule" id="PRU00175"/>
    </source>
</evidence>
<dbReference type="PANTHER" id="PTHR12618:SF20">
    <property type="entry name" value="PHD AND RING FINGER DOMAIN-CONTAINING PROTEIN 1"/>
    <property type="match status" value="1"/>
</dbReference>
<dbReference type="SMART" id="SM00184">
    <property type="entry name" value="RING"/>
    <property type="match status" value="2"/>
</dbReference>
<dbReference type="Pfam" id="PF13639">
    <property type="entry name" value="zf-RING_2"/>
    <property type="match status" value="1"/>
</dbReference>
<comment type="caution">
    <text evidence="8">The sequence shown here is derived from an EMBL/GenBank/DDBJ whole genome shotgun (WGS) entry which is preliminary data.</text>
</comment>
<dbReference type="Proteomes" id="UP000593567">
    <property type="component" value="Unassembled WGS sequence"/>
</dbReference>
<dbReference type="InterPro" id="IPR057031">
    <property type="entry name" value="SFR19-like_C"/>
</dbReference>
<evidence type="ECO:0000313" key="8">
    <source>
        <dbReference type="EMBL" id="KAF6028147.1"/>
    </source>
</evidence>
<dbReference type="PROSITE" id="PS50016">
    <property type="entry name" value="ZF_PHD_2"/>
    <property type="match status" value="1"/>
</dbReference>
<feature type="compositionally biased region" description="Basic residues" evidence="5">
    <location>
        <begin position="584"/>
        <end position="648"/>
    </location>
</feature>
<keyword evidence="9" id="KW-1185">Reference proteome</keyword>
<dbReference type="Pfam" id="PF23030">
    <property type="entry name" value="SCAF11-like_C"/>
    <property type="match status" value="1"/>
</dbReference>
<organism evidence="8 9">
    <name type="scientific">Bugula neritina</name>
    <name type="common">Brown bryozoan</name>
    <name type="synonym">Sertularia neritina</name>
    <dbReference type="NCBI Taxonomy" id="10212"/>
    <lineage>
        <taxon>Eukaryota</taxon>
        <taxon>Metazoa</taxon>
        <taxon>Spiralia</taxon>
        <taxon>Lophotrochozoa</taxon>
        <taxon>Bryozoa</taxon>
        <taxon>Gymnolaemata</taxon>
        <taxon>Cheilostomatida</taxon>
        <taxon>Flustrina</taxon>
        <taxon>Buguloidea</taxon>
        <taxon>Bugulidae</taxon>
        <taxon>Bugula</taxon>
    </lineage>
</organism>
<feature type="compositionally biased region" description="Basic residues" evidence="5">
    <location>
        <begin position="557"/>
        <end position="569"/>
    </location>
</feature>
<dbReference type="GO" id="GO:0008270">
    <property type="term" value="F:zinc ion binding"/>
    <property type="evidence" value="ECO:0007669"/>
    <property type="project" value="UniProtKB-KW"/>
</dbReference>
<feature type="domain" description="PHD-type" evidence="6">
    <location>
        <begin position="93"/>
        <end position="143"/>
    </location>
</feature>
<dbReference type="PROSITE" id="PS50089">
    <property type="entry name" value="ZF_RING_2"/>
    <property type="match status" value="1"/>
</dbReference>
<dbReference type="Pfam" id="PF00628">
    <property type="entry name" value="PHD"/>
    <property type="match status" value="1"/>
</dbReference>
<evidence type="ECO:0000259" key="7">
    <source>
        <dbReference type="PROSITE" id="PS50089"/>
    </source>
</evidence>
<name>A0A7J7JQA1_BUGNE</name>
<evidence type="ECO:0000256" key="3">
    <source>
        <dbReference type="ARBA" id="ARBA00022833"/>
    </source>
</evidence>
<accession>A0A7J7JQA1</accession>
<dbReference type="PROSITE" id="PS00518">
    <property type="entry name" value="ZF_RING_1"/>
    <property type="match status" value="1"/>
</dbReference>
<feature type="compositionally biased region" description="Polar residues" evidence="5">
    <location>
        <begin position="409"/>
        <end position="430"/>
    </location>
</feature>
<protein>
    <submittedName>
        <fullName evidence="8">PHRF1</fullName>
    </submittedName>
</protein>
<feature type="compositionally biased region" description="Polar residues" evidence="5">
    <location>
        <begin position="735"/>
        <end position="748"/>
    </location>
</feature>
<feature type="region of interest" description="Disordered" evidence="5">
    <location>
        <begin position="1053"/>
        <end position="1081"/>
    </location>
</feature>
<dbReference type="EMBL" id="VXIV02001986">
    <property type="protein sequence ID" value="KAF6028147.1"/>
    <property type="molecule type" value="Genomic_DNA"/>
</dbReference>
<dbReference type="SMART" id="SM00249">
    <property type="entry name" value="PHD"/>
    <property type="match status" value="1"/>
</dbReference>
<keyword evidence="2 4" id="KW-0863">Zinc-finger</keyword>
<dbReference type="InterPro" id="IPR017907">
    <property type="entry name" value="Znf_RING_CS"/>
</dbReference>
<feature type="domain" description="RING-type" evidence="7">
    <location>
        <begin position="14"/>
        <end position="55"/>
    </location>
</feature>
<evidence type="ECO:0000256" key="5">
    <source>
        <dbReference type="SAM" id="MobiDB-lite"/>
    </source>
</evidence>
<feature type="compositionally biased region" description="Basic and acidic residues" evidence="5">
    <location>
        <begin position="649"/>
        <end position="667"/>
    </location>
</feature>
<feature type="region of interest" description="Disordered" evidence="5">
    <location>
        <begin position="905"/>
        <end position="1011"/>
    </location>
</feature>
<evidence type="ECO:0000259" key="6">
    <source>
        <dbReference type="PROSITE" id="PS50016"/>
    </source>
</evidence>
<dbReference type="InterPro" id="IPR011011">
    <property type="entry name" value="Znf_FYVE_PHD"/>
</dbReference>
<dbReference type="OrthoDB" id="1935339at2759"/>
<keyword evidence="1" id="KW-0479">Metal-binding</keyword>
<feature type="region of interest" description="Disordered" evidence="5">
    <location>
        <begin position="383"/>
        <end position="430"/>
    </location>
</feature>
<dbReference type="SUPFAM" id="SSF57903">
    <property type="entry name" value="FYVE/PHD zinc finger"/>
    <property type="match status" value="1"/>
</dbReference>
<dbReference type="SUPFAM" id="SSF57850">
    <property type="entry name" value="RING/U-box"/>
    <property type="match status" value="1"/>
</dbReference>
<dbReference type="InterPro" id="IPR013083">
    <property type="entry name" value="Znf_RING/FYVE/PHD"/>
</dbReference>
<feature type="compositionally biased region" description="Basic and acidic residues" evidence="5">
    <location>
        <begin position="1000"/>
        <end position="1011"/>
    </location>
</feature>
<gene>
    <name evidence="8" type="ORF">EB796_013545</name>
</gene>